<dbReference type="InterPro" id="IPR001957">
    <property type="entry name" value="Chromosome_initiator_DnaA"/>
</dbReference>
<evidence type="ECO:0000256" key="7">
    <source>
        <dbReference type="ARBA" id="ARBA00023125"/>
    </source>
</evidence>
<comment type="domain">
    <text evidence="8">Domain I is involved in oligomerization and binding regulators, domain II is flexibile and of varying length in different bacteria, domain III forms the AAA+ region, while domain IV binds dsDNA.</text>
</comment>
<dbReference type="Pfam" id="PF08299">
    <property type="entry name" value="Bac_DnaA_C"/>
    <property type="match status" value="1"/>
</dbReference>
<dbReference type="Gene3D" id="1.10.8.60">
    <property type="match status" value="1"/>
</dbReference>
<evidence type="ECO:0000256" key="8">
    <source>
        <dbReference type="HAMAP-Rule" id="MF_00377"/>
    </source>
</evidence>
<dbReference type="SMART" id="SM00760">
    <property type="entry name" value="Bac_DnaA_C"/>
    <property type="match status" value="1"/>
</dbReference>
<dbReference type="CDD" id="cd06571">
    <property type="entry name" value="Bac_DnaA_C"/>
    <property type="match status" value="1"/>
</dbReference>
<comment type="function">
    <text evidence="8 10">Plays an essential role in the initiation and regulation of chromosomal replication. ATP-DnaA binds to the origin of replication (oriC) to initiate formation of the DNA replication initiation complex once per cell cycle. Binds the DnaA box (a 9 base pair repeat at the origin) and separates the double-stranded (ds)DNA. Forms a right-handed helical filament on oriC DNA; dsDNA binds to the exterior of the filament while single-stranded (ss)DNA is stabiized in the filament's interior. The ATP-DnaA-oriC complex binds and stabilizes one strand of the AT-rich DNA unwinding element (DUE), permitting loading of DNA polymerase. After initiation quickly degrades to an ADP-DnaA complex that is not apt for DNA replication. Binds acidic phospholipids.</text>
</comment>
<dbReference type="GO" id="GO:0006275">
    <property type="term" value="P:regulation of DNA replication"/>
    <property type="evidence" value="ECO:0007669"/>
    <property type="project" value="UniProtKB-UniRule"/>
</dbReference>
<dbReference type="GO" id="GO:0006270">
    <property type="term" value="P:DNA replication initiation"/>
    <property type="evidence" value="ECO:0007669"/>
    <property type="project" value="UniProtKB-UniRule"/>
</dbReference>
<dbReference type="InterPro" id="IPR003593">
    <property type="entry name" value="AAA+_ATPase"/>
</dbReference>
<dbReference type="SMART" id="SM00382">
    <property type="entry name" value="AAA"/>
    <property type="match status" value="1"/>
</dbReference>
<protein>
    <recommendedName>
        <fullName evidence="8 9">Chromosomal replication initiator protein DnaA</fullName>
    </recommendedName>
</protein>
<keyword evidence="3 8" id="KW-0235">DNA replication</keyword>
<evidence type="ECO:0000256" key="10">
    <source>
        <dbReference type="RuleBase" id="RU000577"/>
    </source>
</evidence>
<proteinExistence type="inferred from homology"/>
<dbReference type="Pfam" id="PF00308">
    <property type="entry name" value="Bac_DnaA"/>
    <property type="match status" value="1"/>
</dbReference>
<gene>
    <name evidence="8" type="primary">dnaA</name>
    <name evidence="14" type="ORF">UU69_C0007G0021</name>
</gene>
<dbReference type="FunFam" id="3.40.50.300:FF:000668">
    <property type="entry name" value="Chromosomal replication initiator protein DnaA"/>
    <property type="match status" value="1"/>
</dbReference>
<dbReference type="InterPro" id="IPR010921">
    <property type="entry name" value="Trp_repressor/repl_initiator"/>
</dbReference>
<dbReference type="GO" id="GO:0005524">
    <property type="term" value="F:ATP binding"/>
    <property type="evidence" value="ECO:0007669"/>
    <property type="project" value="UniProtKB-UniRule"/>
</dbReference>
<dbReference type="InterPro" id="IPR024633">
    <property type="entry name" value="DnaA_N_dom"/>
</dbReference>
<evidence type="ECO:0000256" key="2">
    <source>
        <dbReference type="ARBA" id="ARBA00022490"/>
    </source>
</evidence>
<dbReference type="PANTHER" id="PTHR30050:SF2">
    <property type="entry name" value="CHROMOSOMAL REPLICATION INITIATOR PROTEIN DNAA"/>
    <property type="match status" value="1"/>
</dbReference>
<sequence>MTPQQIWQAVLAELELSLSRANFITWFKSTFIGSYEKGHVVVCVPSLFNKIWLEKNHHQSLIKLIEKITGDPINSMVYQIETTRPFPIIPTPTTPTATAENPAPAVEEITQIFQKTISETTNTFGLNPRYNFANFIVGKGCELAHAACQAVTSQLGKAYNPLFIYGGSGLGKTHLLQAVGNVILQQDKQKKVVYATCEKFTNDFIHAVRSGQIKNFYDIYRKADLLLIDDIQFIAGKAETQEAFFNTFNDLHQQDKQIMITSDRPPKAISLLENRLLSRFEMGMIADVAPPDFETRMAILQTKCQEKNLPLEKEVLDFIANSIQNNVRELEGALNKLKAYHQLKKTVPDLALVKTLVSHLENSASGRVLTPKYIIQSVAEFFDIRIQDVLGESREKRLAYPRQIIMFLMRRETKSSFPAIGMELGGRDHTTAMHACKKIIKDIEKDPKVREEIAQIRQKLFALLTHMVFHKILNSFVAFTASYTPPCYYYYLYI</sequence>
<dbReference type="GO" id="GO:0005737">
    <property type="term" value="C:cytoplasm"/>
    <property type="evidence" value="ECO:0007669"/>
    <property type="project" value="UniProtKB-SubCell"/>
</dbReference>
<keyword evidence="7 8" id="KW-0238">DNA-binding</keyword>
<feature type="binding site" evidence="8">
    <location>
        <position position="169"/>
    </location>
    <ligand>
        <name>ATP</name>
        <dbReference type="ChEBI" id="CHEBI:30616"/>
    </ligand>
</feature>
<dbReference type="AlphaFoldDB" id="A0A0G0WKM2"/>
<dbReference type="InterPro" id="IPR013317">
    <property type="entry name" value="DnaA_dom"/>
</dbReference>
<comment type="subunit">
    <text evidence="8">Oligomerizes as a right-handed, spiral filament on DNA at oriC.</text>
</comment>
<dbReference type="EMBL" id="LCBP01000007">
    <property type="protein sequence ID" value="KKS13390.1"/>
    <property type="molecule type" value="Genomic_DNA"/>
</dbReference>
<dbReference type="InterPro" id="IPR020591">
    <property type="entry name" value="Chromosome_initiator_DnaA-like"/>
</dbReference>
<dbReference type="InterPro" id="IPR038454">
    <property type="entry name" value="DnaA_N_sf"/>
</dbReference>
<evidence type="ECO:0000259" key="12">
    <source>
        <dbReference type="SMART" id="SM00382"/>
    </source>
</evidence>
<feature type="region of interest" description="Domain IV, binds dsDNA" evidence="8">
    <location>
        <begin position="342"/>
        <end position="494"/>
    </location>
</feature>
<evidence type="ECO:0000313" key="14">
    <source>
        <dbReference type="EMBL" id="KKS13390.1"/>
    </source>
</evidence>
<evidence type="ECO:0000256" key="11">
    <source>
        <dbReference type="RuleBase" id="RU004227"/>
    </source>
</evidence>
<reference evidence="14 15" key="1">
    <citation type="journal article" date="2015" name="Nature">
        <title>rRNA introns, odd ribosomes, and small enigmatic genomes across a large radiation of phyla.</title>
        <authorList>
            <person name="Brown C.T."/>
            <person name="Hug L.A."/>
            <person name="Thomas B.C."/>
            <person name="Sharon I."/>
            <person name="Castelle C.J."/>
            <person name="Singh A."/>
            <person name="Wilkins M.J."/>
            <person name="Williams K.H."/>
            <person name="Banfield J.F."/>
        </authorList>
    </citation>
    <scope>NUCLEOTIDE SEQUENCE [LARGE SCALE GENOMIC DNA]</scope>
</reference>
<dbReference type="PATRIC" id="fig|1619038.3.peg.196"/>
<evidence type="ECO:0000256" key="4">
    <source>
        <dbReference type="ARBA" id="ARBA00022741"/>
    </source>
</evidence>
<feature type="region of interest" description="Domain III, AAA+ region" evidence="8">
    <location>
        <begin position="125"/>
        <end position="341"/>
    </location>
</feature>
<evidence type="ECO:0000256" key="5">
    <source>
        <dbReference type="ARBA" id="ARBA00022840"/>
    </source>
</evidence>
<evidence type="ECO:0000256" key="3">
    <source>
        <dbReference type="ARBA" id="ARBA00022705"/>
    </source>
</evidence>
<dbReference type="SUPFAM" id="SSF48295">
    <property type="entry name" value="TrpR-like"/>
    <property type="match status" value="1"/>
</dbReference>
<keyword evidence="5 8" id="KW-0067">ATP-binding</keyword>
<comment type="subcellular location">
    <subcellularLocation>
        <location evidence="8">Cytoplasm</location>
    </subcellularLocation>
</comment>
<dbReference type="Gene3D" id="3.30.300.180">
    <property type="match status" value="1"/>
</dbReference>
<comment type="similarity">
    <text evidence="1 8 11">Belongs to the DnaA family.</text>
</comment>
<dbReference type="SUPFAM" id="SSF52540">
    <property type="entry name" value="P-loop containing nucleoside triphosphate hydrolases"/>
    <property type="match status" value="1"/>
</dbReference>
<dbReference type="PANTHER" id="PTHR30050">
    <property type="entry name" value="CHROMOSOMAL REPLICATION INITIATOR PROTEIN DNAA"/>
    <property type="match status" value="1"/>
</dbReference>
<organism evidence="14 15">
    <name type="scientific">Candidatus Magasanikbacteria bacterium GW2011_GWA2_41_55</name>
    <dbReference type="NCBI Taxonomy" id="1619038"/>
    <lineage>
        <taxon>Bacteria</taxon>
        <taxon>Candidatus Magasanikiibacteriota</taxon>
    </lineage>
</organism>
<keyword evidence="4 8" id="KW-0547">Nucleotide-binding</keyword>
<dbReference type="HAMAP" id="MF_00377">
    <property type="entry name" value="DnaA_bact"/>
    <property type="match status" value="1"/>
</dbReference>
<dbReference type="GO" id="GO:0008289">
    <property type="term" value="F:lipid binding"/>
    <property type="evidence" value="ECO:0007669"/>
    <property type="project" value="UniProtKB-KW"/>
</dbReference>
<dbReference type="PRINTS" id="PR00051">
    <property type="entry name" value="DNAA"/>
</dbReference>
<feature type="binding site" evidence="8">
    <location>
        <position position="172"/>
    </location>
    <ligand>
        <name>ATP</name>
        <dbReference type="ChEBI" id="CHEBI:30616"/>
    </ligand>
</feature>
<keyword evidence="2 8" id="KW-0963">Cytoplasm</keyword>
<dbReference type="GO" id="GO:0003688">
    <property type="term" value="F:DNA replication origin binding"/>
    <property type="evidence" value="ECO:0007669"/>
    <property type="project" value="UniProtKB-UniRule"/>
</dbReference>
<comment type="caution">
    <text evidence="8">Lacks conserved residue(s) required for the propagation of feature annotation.</text>
</comment>
<dbReference type="Gene3D" id="1.10.1750.10">
    <property type="match status" value="1"/>
</dbReference>
<dbReference type="Proteomes" id="UP000034299">
    <property type="component" value="Unassembled WGS sequence"/>
</dbReference>
<evidence type="ECO:0000256" key="1">
    <source>
        <dbReference type="ARBA" id="ARBA00006583"/>
    </source>
</evidence>
<dbReference type="Gene3D" id="3.40.50.300">
    <property type="entry name" value="P-loop containing nucleotide triphosphate hydrolases"/>
    <property type="match status" value="1"/>
</dbReference>
<feature type="domain" description="Chromosomal replication initiator DnaA C-terminal" evidence="13">
    <location>
        <begin position="370"/>
        <end position="439"/>
    </location>
</feature>
<evidence type="ECO:0000256" key="9">
    <source>
        <dbReference type="NCBIfam" id="TIGR00362"/>
    </source>
</evidence>
<comment type="caution">
    <text evidence="14">The sequence shown here is derived from an EMBL/GenBank/DDBJ whole genome shotgun (WGS) entry which is preliminary data.</text>
</comment>
<dbReference type="GO" id="GO:0005886">
    <property type="term" value="C:plasma membrane"/>
    <property type="evidence" value="ECO:0007669"/>
    <property type="project" value="TreeGrafter"/>
</dbReference>
<feature type="binding site" evidence="8">
    <location>
        <position position="173"/>
    </location>
    <ligand>
        <name>ATP</name>
        <dbReference type="ChEBI" id="CHEBI:30616"/>
    </ligand>
</feature>
<feature type="domain" description="AAA+ ATPase" evidence="12">
    <location>
        <begin position="158"/>
        <end position="290"/>
    </location>
</feature>
<feature type="region of interest" description="Domain I, interacts with DnaA modulators" evidence="8">
    <location>
        <begin position="1"/>
        <end position="102"/>
    </location>
</feature>
<dbReference type="InterPro" id="IPR027417">
    <property type="entry name" value="P-loop_NTPase"/>
</dbReference>
<dbReference type="InterPro" id="IPR013159">
    <property type="entry name" value="DnaA_C"/>
</dbReference>
<evidence type="ECO:0000313" key="15">
    <source>
        <dbReference type="Proteomes" id="UP000034299"/>
    </source>
</evidence>
<feature type="binding site" evidence="8">
    <location>
        <position position="171"/>
    </location>
    <ligand>
        <name>ATP</name>
        <dbReference type="ChEBI" id="CHEBI:30616"/>
    </ligand>
</feature>
<accession>A0A0G0WKM2</accession>
<dbReference type="Pfam" id="PF11638">
    <property type="entry name" value="DnaA_N"/>
    <property type="match status" value="1"/>
</dbReference>
<evidence type="ECO:0000259" key="13">
    <source>
        <dbReference type="SMART" id="SM00760"/>
    </source>
</evidence>
<evidence type="ECO:0000256" key="6">
    <source>
        <dbReference type="ARBA" id="ARBA00023121"/>
    </source>
</evidence>
<dbReference type="CDD" id="cd00009">
    <property type="entry name" value="AAA"/>
    <property type="match status" value="1"/>
</dbReference>
<keyword evidence="6 8" id="KW-0446">Lipid-binding</keyword>
<name>A0A0G0WKM2_9BACT</name>
<dbReference type="NCBIfam" id="TIGR00362">
    <property type="entry name" value="DnaA"/>
    <property type="match status" value="1"/>
</dbReference>